<reference evidence="1 2" key="1">
    <citation type="submission" date="2020-02" db="EMBL/GenBank/DDBJ databases">
        <title>Tigecycline-resistant Acinetobacter species from pigs and migratory birds.</title>
        <authorList>
            <person name="Chen C."/>
            <person name="Sun J."/>
            <person name="Liao X.-P."/>
            <person name="Liu Y.-H."/>
        </authorList>
    </citation>
    <scope>NUCLEOTIDE SEQUENCE [LARGE SCALE GENOMIC DNA]</scope>
    <source>
        <strain evidence="1 2">YH12207_T</strain>
    </source>
</reference>
<evidence type="ECO:0000313" key="2">
    <source>
        <dbReference type="Proteomes" id="UP000593966"/>
    </source>
</evidence>
<name>A0A7S7AJ41_9GAMM</name>
<accession>A0A7S7AJ41</accession>
<gene>
    <name evidence="1" type="ORF">G0028_08570</name>
</gene>
<protein>
    <submittedName>
        <fullName evidence="1">Uncharacterized protein</fullName>
    </submittedName>
</protein>
<dbReference type="EMBL" id="CP048659">
    <property type="protein sequence ID" value="QOW47902.1"/>
    <property type="molecule type" value="Genomic_DNA"/>
</dbReference>
<proteinExistence type="predicted"/>
<evidence type="ECO:0000313" key="1">
    <source>
        <dbReference type="EMBL" id="QOW47902.1"/>
    </source>
</evidence>
<dbReference type="AlphaFoldDB" id="A0A7S7AJ41"/>
<organism evidence="1 2">
    <name type="scientific">Acinetobacter piscicola</name>
    <dbReference type="NCBI Taxonomy" id="2006115"/>
    <lineage>
        <taxon>Bacteria</taxon>
        <taxon>Pseudomonadati</taxon>
        <taxon>Pseudomonadota</taxon>
        <taxon>Gammaproteobacteria</taxon>
        <taxon>Moraxellales</taxon>
        <taxon>Moraxellaceae</taxon>
        <taxon>Acinetobacter</taxon>
    </lineage>
</organism>
<sequence>MSRRQDGESATNLVNQIQKLDVKYNKNELFELVDKAYRIPMSQHIMQQMVMVSNFMSDIEQKCMQDEYAAR</sequence>
<dbReference type="Proteomes" id="UP000593966">
    <property type="component" value="Chromosome"/>
</dbReference>
<keyword evidence="2" id="KW-1185">Reference proteome</keyword>